<evidence type="ECO:0000256" key="7">
    <source>
        <dbReference type="ARBA" id="ARBA00033000"/>
    </source>
</evidence>
<feature type="chain" id="PRO_5031567314" description="beta-N-acetylhexosaminidase" evidence="9">
    <location>
        <begin position="29"/>
        <end position="785"/>
    </location>
</feature>
<dbReference type="Proteomes" id="UP000462066">
    <property type="component" value="Unassembled WGS sequence"/>
</dbReference>
<dbReference type="Pfam" id="PF13290">
    <property type="entry name" value="CHB_HEX_C_1"/>
    <property type="match status" value="1"/>
</dbReference>
<dbReference type="RefSeq" id="WP_162311945.1">
    <property type="nucleotide sequence ID" value="NZ_JACHGU010000004.1"/>
</dbReference>
<gene>
    <name evidence="13" type="ORF">B1992_13050</name>
</gene>
<feature type="active site" description="Proton donor" evidence="8">
    <location>
        <position position="351"/>
    </location>
</feature>
<dbReference type="AlphaFoldDB" id="A0A7V8GKQ4"/>
<dbReference type="GO" id="GO:0030203">
    <property type="term" value="P:glycosaminoglycan metabolic process"/>
    <property type="evidence" value="ECO:0007669"/>
    <property type="project" value="TreeGrafter"/>
</dbReference>
<dbReference type="PANTHER" id="PTHR22600">
    <property type="entry name" value="BETA-HEXOSAMINIDASE"/>
    <property type="match status" value="1"/>
</dbReference>
<evidence type="ECO:0000313" key="14">
    <source>
        <dbReference type="Proteomes" id="UP000462066"/>
    </source>
</evidence>
<dbReference type="GO" id="GO:0016020">
    <property type="term" value="C:membrane"/>
    <property type="evidence" value="ECO:0007669"/>
    <property type="project" value="TreeGrafter"/>
</dbReference>
<dbReference type="CDD" id="cd06563">
    <property type="entry name" value="GH20_chitobiase-like"/>
    <property type="match status" value="1"/>
</dbReference>
<dbReference type="GO" id="GO:0005975">
    <property type="term" value="P:carbohydrate metabolic process"/>
    <property type="evidence" value="ECO:0007669"/>
    <property type="project" value="InterPro"/>
</dbReference>
<evidence type="ECO:0000256" key="8">
    <source>
        <dbReference type="PIRSR" id="PIRSR625705-1"/>
    </source>
</evidence>
<proteinExistence type="inferred from homology"/>
<accession>A0A7V8GKQ4</accession>
<dbReference type="InterPro" id="IPR017853">
    <property type="entry name" value="GH"/>
</dbReference>
<reference evidence="13 14" key="1">
    <citation type="submission" date="2017-10" db="EMBL/GenBank/DDBJ databases">
        <title>Whole genome sequencing of Pseudoxanthomonas broegbernensis DSM 12573(T).</title>
        <authorList>
            <person name="Kumar S."/>
            <person name="Bansal K."/>
            <person name="Kaur A."/>
            <person name="Patil P."/>
            <person name="Sharma S."/>
            <person name="Patil P.B."/>
        </authorList>
    </citation>
    <scope>NUCLEOTIDE SEQUENCE [LARGE SCALE GENOMIC DNA]</scope>
    <source>
        <strain evidence="13 14">DSM 12573</strain>
    </source>
</reference>
<dbReference type="InterPro" id="IPR025705">
    <property type="entry name" value="Beta_hexosaminidase_sua/sub"/>
</dbReference>
<dbReference type="Gene3D" id="3.30.379.10">
    <property type="entry name" value="Chitobiase/beta-hexosaminidase domain 2-like"/>
    <property type="match status" value="1"/>
</dbReference>
<evidence type="ECO:0000313" key="13">
    <source>
        <dbReference type="EMBL" id="KAF1685185.1"/>
    </source>
</evidence>
<dbReference type="InterPro" id="IPR059177">
    <property type="entry name" value="GH29D-like_dom"/>
</dbReference>
<dbReference type="EC" id="3.2.1.52" evidence="3"/>
<dbReference type="InterPro" id="IPR029018">
    <property type="entry name" value="Hex-like_dom2"/>
</dbReference>
<dbReference type="Pfam" id="PF00728">
    <property type="entry name" value="Glyco_hydro_20"/>
    <property type="match status" value="1"/>
</dbReference>
<evidence type="ECO:0000259" key="12">
    <source>
        <dbReference type="Pfam" id="PF13290"/>
    </source>
</evidence>
<comment type="similarity">
    <text evidence="2">Belongs to the glycosyl hydrolase 20 family.</text>
</comment>
<evidence type="ECO:0000256" key="4">
    <source>
        <dbReference type="ARBA" id="ARBA00022801"/>
    </source>
</evidence>
<feature type="domain" description="Beta-hexosaminidase bacterial type N-terminal" evidence="11">
    <location>
        <begin position="49"/>
        <end position="174"/>
    </location>
</feature>
<dbReference type="Gene3D" id="3.20.20.80">
    <property type="entry name" value="Glycosidases"/>
    <property type="match status" value="1"/>
</dbReference>
<organism evidence="13 14">
    <name type="scientific">Pseudoxanthomonas broegbernensis</name>
    <dbReference type="NCBI Taxonomy" id="83619"/>
    <lineage>
        <taxon>Bacteria</taxon>
        <taxon>Pseudomonadati</taxon>
        <taxon>Pseudomonadota</taxon>
        <taxon>Gammaproteobacteria</taxon>
        <taxon>Lysobacterales</taxon>
        <taxon>Lysobacteraceae</taxon>
        <taxon>Pseudoxanthomonas</taxon>
    </lineage>
</organism>
<protein>
    <recommendedName>
        <fullName evidence="3">beta-N-acetylhexosaminidase</fullName>
        <ecNumber evidence="3">3.2.1.52</ecNumber>
    </recommendedName>
    <alternativeName>
        <fullName evidence="6">Beta-N-acetylhexosaminidase</fullName>
    </alternativeName>
    <alternativeName>
        <fullName evidence="7">N-acetyl-beta-glucosaminidase</fullName>
    </alternativeName>
</protein>
<keyword evidence="5" id="KW-0326">Glycosidase</keyword>
<evidence type="ECO:0000259" key="10">
    <source>
        <dbReference type="Pfam" id="PF00728"/>
    </source>
</evidence>
<feature type="domain" description="GH29D-like beta-sandwich" evidence="12">
    <location>
        <begin position="565"/>
        <end position="615"/>
    </location>
</feature>
<evidence type="ECO:0000259" key="11">
    <source>
        <dbReference type="Pfam" id="PF02838"/>
    </source>
</evidence>
<evidence type="ECO:0000256" key="6">
    <source>
        <dbReference type="ARBA" id="ARBA00030512"/>
    </source>
</evidence>
<dbReference type="EMBL" id="MWIP01000016">
    <property type="protein sequence ID" value="KAF1685185.1"/>
    <property type="molecule type" value="Genomic_DNA"/>
</dbReference>
<feature type="domain" description="Glycoside hydrolase family 20 catalytic" evidence="10">
    <location>
        <begin position="177"/>
        <end position="520"/>
    </location>
</feature>
<evidence type="ECO:0000256" key="1">
    <source>
        <dbReference type="ARBA" id="ARBA00001231"/>
    </source>
</evidence>
<keyword evidence="14" id="KW-1185">Reference proteome</keyword>
<evidence type="ECO:0000256" key="3">
    <source>
        <dbReference type="ARBA" id="ARBA00012663"/>
    </source>
</evidence>
<feature type="signal peptide" evidence="9">
    <location>
        <begin position="1"/>
        <end position="28"/>
    </location>
</feature>
<keyword evidence="9" id="KW-0732">Signal</keyword>
<dbReference type="SUPFAM" id="SSF51445">
    <property type="entry name" value="(Trans)glycosidases"/>
    <property type="match status" value="1"/>
</dbReference>
<keyword evidence="4" id="KW-0378">Hydrolase</keyword>
<name>A0A7V8GKQ4_9GAMM</name>
<dbReference type="InterPro" id="IPR015883">
    <property type="entry name" value="Glyco_hydro_20_cat"/>
</dbReference>
<evidence type="ECO:0000256" key="2">
    <source>
        <dbReference type="ARBA" id="ARBA00006285"/>
    </source>
</evidence>
<evidence type="ECO:0000256" key="5">
    <source>
        <dbReference type="ARBA" id="ARBA00023295"/>
    </source>
</evidence>
<comment type="caution">
    <text evidence="13">The sequence shown here is derived from an EMBL/GenBank/DDBJ whole genome shotgun (WGS) entry which is preliminary data.</text>
</comment>
<dbReference type="GO" id="GO:0004563">
    <property type="term" value="F:beta-N-acetylhexosaminidase activity"/>
    <property type="evidence" value="ECO:0007669"/>
    <property type="project" value="UniProtKB-EC"/>
</dbReference>
<dbReference type="Pfam" id="PF02838">
    <property type="entry name" value="Glyco_hydro_20b"/>
    <property type="match status" value="1"/>
</dbReference>
<evidence type="ECO:0000256" key="9">
    <source>
        <dbReference type="SAM" id="SignalP"/>
    </source>
</evidence>
<dbReference type="PANTHER" id="PTHR22600:SF57">
    <property type="entry name" value="BETA-N-ACETYLHEXOSAMINIDASE"/>
    <property type="match status" value="1"/>
</dbReference>
<dbReference type="SUPFAM" id="SSF55545">
    <property type="entry name" value="beta-N-acetylhexosaminidase-like domain"/>
    <property type="match status" value="1"/>
</dbReference>
<dbReference type="PRINTS" id="PR00738">
    <property type="entry name" value="GLHYDRLASE20"/>
</dbReference>
<comment type="catalytic activity">
    <reaction evidence="1">
        <text>Hydrolysis of terminal non-reducing N-acetyl-D-hexosamine residues in N-acetyl-beta-D-hexosaminides.</text>
        <dbReference type="EC" id="3.2.1.52"/>
    </reaction>
</comment>
<sequence>MTIHSSGLPHRWRALGIAGLLAALAACGGDPAGHGPAAQAPDAAPARVSLIPQPARIEPAQGRFVLTAATPLLAEGEQARTVAAQFAALLAKGRGLAPELAADGAGGEGAIRFAIDPARATGAESYRLDVSPQGVDVVAGDAAGLFYGAMTLLQLATLDDADTVALPALRIEDAPRFGWRGFMLDPARHFWSVEQVKQVIDAMALHKLNTLHWHLTDDQGWRIEIKQYPKLTEIGGCRIPAGDGGIDPASGQPRPYCGFYTQDQVREVVAYAAARHISIVPEFDVPGHATAAIAAYPELGTLDTPLVPSSEWGVFPNLFNTEEATFRFLENVIAEMVPLFPGPYFHIGGDEAVKDQWEASARVQQRMRELGAKDEMAMQSLLVARLEKFLAGHGKRLIGWDEILEGPLPAQATVMSWRGGEGALKAAREGHDVVMAPSGDLYLDYLQTSSPQEPPGRPATITLQQVYDFEPVPAELEAERQGHILGLQANLWTEHTRTFERLQHHMFPRLAAVAETGWTPAARKDYRDFLQRLPAQLRRYQRWGIGYALTPFQVDAVARDERATGTATVTLSNPLDYEVRYTTDGGEPQADSALYSAPLPVTLPATVRAAAFFEGRPLAPARDYAYDAASLRVRSDEQLATCPAAGDLLLRLEDDGPADGERAIFNLTIFYPCWLWSEADLDGVASIKVRAGTIPYYFQLAHDEPHRRFEPARSAHGELDILADGCEGERIASVPLPAAPEADGFVELTAALPQGLSGRQDLCLRFTGDTRPRTWVLDRATLQLR</sequence>
<dbReference type="InterPro" id="IPR015882">
    <property type="entry name" value="HEX_bac_N"/>
</dbReference>